<protein>
    <submittedName>
        <fullName evidence="1">Uncharacterized protein</fullName>
    </submittedName>
</protein>
<comment type="caution">
    <text evidence="1">The sequence shown here is derived from an EMBL/GenBank/DDBJ whole genome shotgun (WGS) entry which is preliminary data.</text>
</comment>
<dbReference type="EMBL" id="JANHOG010000391">
    <property type="protein sequence ID" value="KAJ3554849.1"/>
    <property type="molecule type" value="Genomic_DNA"/>
</dbReference>
<name>A0ACC1T709_9APHY</name>
<accession>A0ACC1T709</accession>
<dbReference type="Proteomes" id="UP001148662">
    <property type="component" value="Unassembled WGS sequence"/>
</dbReference>
<proteinExistence type="predicted"/>
<evidence type="ECO:0000313" key="1">
    <source>
        <dbReference type="EMBL" id="KAJ3554849.1"/>
    </source>
</evidence>
<keyword evidence="2" id="KW-1185">Reference proteome</keyword>
<gene>
    <name evidence="1" type="ORF">NM688_g2894</name>
</gene>
<evidence type="ECO:0000313" key="2">
    <source>
        <dbReference type="Proteomes" id="UP001148662"/>
    </source>
</evidence>
<sequence length="384" mass="42700">MLAQNAHYSADVLSILDIFDIVTGLVHIAVCGTGTITILSLSSTDRSFGSAANAMNSTLIPSIGVPFSGPLNLNDYLGPFFVGNIVIAVLYGISCVQMYMYHQRSARDSFALRCLIYGLWFLDTAQLVFWTVALYNFCVTNFLNLPALVYAPWSLIVDYCIGAKWAVNSYSAICSSQGSIPVVLFLVNYTDVHRFEQHLYVSVMEVEREIPLGPNRYTGCQYYCILRTCDEAMASTWLGISWGKVQVEEDIEFGWMMLVDFSAKFIGDICIAFSLWMTLRRMRTGVRSISILGTIIALAAAPHTYIYDAFSTILPKMVFNSLLAFLNSREYFSEGSDEPLSIHLSHLPQFASNPSTQDADQIHVHMAKFSYSEDSNSGSATSNK</sequence>
<reference evidence="1" key="1">
    <citation type="submission" date="2022-07" db="EMBL/GenBank/DDBJ databases">
        <title>Genome Sequence of Phlebia brevispora.</title>
        <authorList>
            <person name="Buettner E."/>
        </authorList>
    </citation>
    <scope>NUCLEOTIDE SEQUENCE</scope>
    <source>
        <strain evidence="1">MPL23</strain>
    </source>
</reference>
<organism evidence="1 2">
    <name type="scientific">Phlebia brevispora</name>
    <dbReference type="NCBI Taxonomy" id="194682"/>
    <lineage>
        <taxon>Eukaryota</taxon>
        <taxon>Fungi</taxon>
        <taxon>Dikarya</taxon>
        <taxon>Basidiomycota</taxon>
        <taxon>Agaricomycotina</taxon>
        <taxon>Agaricomycetes</taxon>
        <taxon>Polyporales</taxon>
        <taxon>Meruliaceae</taxon>
        <taxon>Phlebia</taxon>
    </lineage>
</organism>